<comment type="subcellular location">
    <subcellularLocation>
        <location evidence="2">Cell membrane</location>
        <topology evidence="2">Lipid-anchor</topology>
    </subcellularLocation>
</comment>
<sequence length="456" mass="49416">MTTKLTFAAVALAAFLAACASDPNPDAAPALQTLQPAFAAASAEQTAPQTDWWRGFGDATLDRLVDRALVENRDLLAAEAEVRRARAIAGIEGWQLLPSANVSASGGRTRDINPVAEQDFAATGADISWELDVFGRLRHGARAASREALSVEEARRGVRVTIATETAVAYATLRGAQARLQAAQNNAESQRQTVIRIEALREAGRGSPFDVARAREQYETTAAQVATIDGELSAARNALDVLVMGIPTDIDLTLAPVPAPPAQFGLGSPEELLQRRPDIRRARAVLEAATARTQAARVDWWPRISLFGVANWIGADFDAVGDSDGFSFTVGPRIDWPALDFRRNMLRTEAARANAEAEFYRYDQIVYAAVRDVETSFTNLQAASRSTESLTRAAEAAREAARISRLRYREGMESFFSVLDAERRLAEAEDRLALASTQRAIAYVRLGQALGAGWSD</sequence>
<dbReference type="PANTHER" id="PTHR30203:SF32">
    <property type="entry name" value="CATION EFFLUX SYSTEM PROTEIN CUSC"/>
    <property type="match status" value="1"/>
</dbReference>
<proteinExistence type="inferred from homology"/>
<dbReference type="NCBIfam" id="TIGR01845">
    <property type="entry name" value="outer_NodT"/>
    <property type="match status" value="1"/>
</dbReference>
<dbReference type="PROSITE" id="PS51257">
    <property type="entry name" value="PROKAR_LIPOPROTEIN"/>
    <property type="match status" value="1"/>
</dbReference>
<dbReference type="Proteomes" id="UP000431269">
    <property type="component" value="Chromosome"/>
</dbReference>
<feature type="signal peptide" evidence="2">
    <location>
        <begin position="1"/>
        <end position="20"/>
    </location>
</feature>
<gene>
    <name evidence="4" type="primary">ttgF</name>
    <name evidence="4" type="ORF">DSM104635_00374</name>
</gene>
<dbReference type="EMBL" id="CP047045">
    <property type="protein sequence ID" value="QGZ93562.1"/>
    <property type="molecule type" value="Genomic_DNA"/>
</dbReference>
<keyword evidence="2" id="KW-0732">Signal</keyword>
<dbReference type="KEGG" id="tsv:DSM104635_00374"/>
<name>A0A6I6MPW3_9CAUL</name>
<comment type="similarity">
    <text evidence="1 2">Belongs to the outer membrane factor (OMF) (TC 1.B.17) family.</text>
</comment>
<keyword evidence="2" id="KW-1134">Transmembrane beta strand</keyword>
<evidence type="ECO:0000313" key="5">
    <source>
        <dbReference type="Proteomes" id="UP000431269"/>
    </source>
</evidence>
<dbReference type="GO" id="GO:0015562">
    <property type="term" value="F:efflux transmembrane transporter activity"/>
    <property type="evidence" value="ECO:0007669"/>
    <property type="project" value="InterPro"/>
</dbReference>
<dbReference type="Gene3D" id="1.20.1600.10">
    <property type="entry name" value="Outer membrane efflux proteins (OEP)"/>
    <property type="match status" value="1"/>
</dbReference>
<dbReference type="GO" id="GO:0005886">
    <property type="term" value="C:plasma membrane"/>
    <property type="evidence" value="ECO:0007669"/>
    <property type="project" value="UniProtKB-SubCell"/>
</dbReference>
<dbReference type="InterPro" id="IPR003423">
    <property type="entry name" value="OMP_efflux"/>
</dbReference>
<protein>
    <submittedName>
        <fullName evidence="4">Toluene efflux pump outer membrane protein TtgF</fullName>
    </submittedName>
</protein>
<keyword evidence="2" id="KW-0812">Transmembrane</keyword>
<evidence type="ECO:0000313" key="4">
    <source>
        <dbReference type="EMBL" id="QGZ93562.1"/>
    </source>
</evidence>
<feature type="coiled-coil region" evidence="3">
    <location>
        <begin position="173"/>
        <end position="200"/>
    </location>
</feature>
<dbReference type="SUPFAM" id="SSF56954">
    <property type="entry name" value="Outer membrane efflux proteins (OEP)"/>
    <property type="match status" value="1"/>
</dbReference>
<evidence type="ECO:0000256" key="2">
    <source>
        <dbReference type="RuleBase" id="RU362097"/>
    </source>
</evidence>
<dbReference type="AlphaFoldDB" id="A0A6I6MPW3"/>
<dbReference type="PANTHER" id="PTHR30203">
    <property type="entry name" value="OUTER MEMBRANE CATION EFFLUX PROTEIN"/>
    <property type="match status" value="1"/>
</dbReference>
<keyword evidence="2" id="KW-0449">Lipoprotein</keyword>
<dbReference type="Gene3D" id="2.20.200.10">
    <property type="entry name" value="Outer membrane efflux proteins (OEP)"/>
    <property type="match status" value="1"/>
</dbReference>
<evidence type="ECO:0000256" key="3">
    <source>
        <dbReference type="SAM" id="Coils"/>
    </source>
</evidence>
<dbReference type="RefSeq" id="WP_158764562.1">
    <property type="nucleotide sequence ID" value="NZ_CP047045.1"/>
</dbReference>
<feature type="chain" id="PRO_5026374614" evidence="2">
    <location>
        <begin position="21"/>
        <end position="456"/>
    </location>
</feature>
<keyword evidence="5" id="KW-1185">Reference proteome</keyword>
<keyword evidence="2" id="KW-0472">Membrane</keyword>
<dbReference type="InterPro" id="IPR010131">
    <property type="entry name" value="MdtP/NodT-like"/>
</dbReference>
<reference evidence="5" key="1">
    <citation type="submission" date="2019-12" db="EMBL/GenBank/DDBJ databases">
        <title>Complete genome of Terracaulis silvestris 0127_4.</title>
        <authorList>
            <person name="Vieira S."/>
            <person name="Riedel T."/>
            <person name="Sproer C."/>
            <person name="Pascual J."/>
            <person name="Boedeker C."/>
            <person name="Overmann J."/>
        </authorList>
    </citation>
    <scope>NUCLEOTIDE SEQUENCE [LARGE SCALE GENOMIC DNA]</scope>
    <source>
        <strain evidence="5">0127_4</strain>
    </source>
</reference>
<evidence type="ECO:0000256" key="1">
    <source>
        <dbReference type="ARBA" id="ARBA00007613"/>
    </source>
</evidence>
<accession>A0A6I6MPW3</accession>
<dbReference type="Pfam" id="PF02321">
    <property type="entry name" value="OEP"/>
    <property type="match status" value="2"/>
</dbReference>
<organism evidence="4 5">
    <name type="scientific">Terricaulis silvestris</name>
    <dbReference type="NCBI Taxonomy" id="2686094"/>
    <lineage>
        <taxon>Bacteria</taxon>
        <taxon>Pseudomonadati</taxon>
        <taxon>Pseudomonadota</taxon>
        <taxon>Alphaproteobacteria</taxon>
        <taxon>Caulobacterales</taxon>
        <taxon>Caulobacteraceae</taxon>
        <taxon>Terricaulis</taxon>
    </lineage>
</organism>
<keyword evidence="2" id="KW-0564">Palmitate</keyword>
<keyword evidence="3" id="KW-0175">Coiled coil</keyword>